<organism evidence="9 10">
    <name type="scientific">Amycolatopsis rhabdoformis</name>
    <dbReference type="NCBI Taxonomy" id="1448059"/>
    <lineage>
        <taxon>Bacteria</taxon>
        <taxon>Bacillati</taxon>
        <taxon>Actinomycetota</taxon>
        <taxon>Actinomycetes</taxon>
        <taxon>Pseudonocardiales</taxon>
        <taxon>Pseudonocardiaceae</taxon>
        <taxon>Amycolatopsis</taxon>
    </lineage>
</organism>
<evidence type="ECO:0000256" key="3">
    <source>
        <dbReference type="ARBA" id="ARBA00022630"/>
    </source>
</evidence>
<evidence type="ECO:0000259" key="7">
    <source>
        <dbReference type="Pfam" id="PF00441"/>
    </source>
</evidence>
<dbReference type="RefSeq" id="WP_326835372.1">
    <property type="nucleotide sequence ID" value="NZ_CP142149.1"/>
</dbReference>
<evidence type="ECO:0000259" key="8">
    <source>
        <dbReference type="Pfam" id="PF02770"/>
    </source>
</evidence>
<evidence type="ECO:0000313" key="10">
    <source>
        <dbReference type="Proteomes" id="UP001330812"/>
    </source>
</evidence>
<evidence type="ECO:0000256" key="5">
    <source>
        <dbReference type="ARBA" id="ARBA00023002"/>
    </source>
</evidence>
<dbReference type="Gene3D" id="1.10.540.10">
    <property type="entry name" value="Acyl-CoA dehydrogenase/oxidase, N-terminal domain"/>
    <property type="match status" value="1"/>
</dbReference>
<dbReference type="Gene3D" id="2.40.110.10">
    <property type="entry name" value="Butyryl-CoA Dehydrogenase, subunit A, domain 2"/>
    <property type="match status" value="1"/>
</dbReference>
<dbReference type="InterPro" id="IPR009100">
    <property type="entry name" value="AcylCoA_DH/oxidase_NM_dom_sf"/>
</dbReference>
<gene>
    <name evidence="9" type="ORF">VSH64_10655</name>
</gene>
<evidence type="ECO:0000256" key="6">
    <source>
        <dbReference type="RuleBase" id="RU362125"/>
    </source>
</evidence>
<dbReference type="InterPro" id="IPR052161">
    <property type="entry name" value="Mycobact_Acyl-CoA_DH"/>
</dbReference>
<reference evidence="9 10" key="1">
    <citation type="journal article" date="2015" name="Int. J. Syst. Evol. Microbiol.">
        <title>Amycolatopsis rhabdoformis sp. nov., an actinomycete isolated from a tropical forest soil.</title>
        <authorList>
            <person name="Souza W.R."/>
            <person name="Silva R.E."/>
            <person name="Goodfellow M."/>
            <person name="Busarakam K."/>
            <person name="Figueiro F.S."/>
            <person name="Ferreira D."/>
            <person name="Rodrigues-Filho E."/>
            <person name="Moraes L.A.B."/>
            <person name="Zucchi T.D."/>
        </authorList>
    </citation>
    <scope>NUCLEOTIDE SEQUENCE [LARGE SCALE GENOMIC DNA]</scope>
    <source>
        <strain evidence="9 10">NCIMB 14900</strain>
    </source>
</reference>
<dbReference type="Gene3D" id="1.20.140.10">
    <property type="entry name" value="Butyryl-CoA Dehydrogenase, subunit A, domain 3"/>
    <property type="match status" value="1"/>
</dbReference>
<dbReference type="InterPro" id="IPR036250">
    <property type="entry name" value="AcylCo_DH-like_C"/>
</dbReference>
<dbReference type="Pfam" id="PF00441">
    <property type="entry name" value="Acyl-CoA_dh_1"/>
    <property type="match status" value="1"/>
</dbReference>
<proteinExistence type="inferred from homology"/>
<accession>A0ABZ1IDL9</accession>
<comment type="cofactor">
    <cofactor evidence="1 6">
        <name>FAD</name>
        <dbReference type="ChEBI" id="CHEBI:57692"/>
    </cofactor>
</comment>
<dbReference type="SUPFAM" id="SSF47203">
    <property type="entry name" value="Acyl-CoA dehydrogenase C-terminal domain-like"/>
    <property type="match status" value="1"/>
</dbReference>
<dbReference type="SUPFAM" id="SSF56645">
    <property type="entry name" value="Acyl-CoA dehydrogenase NM domain-like"/>
    <property type="match status" value="1"/>
</dbReference>
<dbReference type="EMBL" id="CP142149">
    <property type="protein sequence ID" value="WSE32565.1"/>
    <property type="molecule type" value="Genomic_DNA"/>
</dbReference>
<comment type="similarity">
    <text evidence="2 6">Belongs to the acyl-CoA dehydrogenase family.</text>
</comment>
<name>A0ABZ1IDL9_9PSEU</name>
<dbReference type="PANTHER" id="PTHR43292">
    <property type="entry name" value="ACYL-COA DEHYDROGENASE"/>
    <property type="match status" value="1"/>
</dbReference>
<feature type="domain" description="Acyl-CoA oxidase/dehydrogenase middle" evidence="8">
    <location>
        <begin position="153"/>
        <end position="242"/>
    </location>
</feature>
<protein>
    <submittedName>
        <fullName evidence="9">Acyl-CoA dehydrogenase family protein</fullName>
    </submittedName>
</protein>
<evidence type="ECO:0000256" key="4">
    <source>
        <dbReference type="ARBA" id="ARBA00022827"/>
    </source>
</evidence>
<keyword evidence="5 6" id="KW-0560">Oxidoreductase</keyword>
<dbReference type="PANTHER" id="PTHR43292:SF4">
    <property type="entry name" value="ACYL-COA DEHYDROGENASE FADE34"/>
    <property type="match status" value="1"/>
</dbReference>
<dbReference type="Pfam" id="PF02770">
    <property type="entry name" value="Acyl-CoA_dh_M"/>
    <property type="match status" value="1"/>
</dbReference>
<keyword evidence="3 6" id="KW-0285">Flavoprotein</keyword>
<dbReference type="InterPro" id="IPR046373">
    <property type="entry name" value="Acyl-CoA_Oxase/DH_mid-dom_sf"/>
</dbReference>
<evidence type="ECO:0000313" key="9">
    <source>
        <dbReference type="EMBL" id="WSE32565.1"/>
    </source>
</evidence>
<dbReference type="InterPro" id="IPR037069">
    <property type="entry name" value="AcylCoA_DH/ox_N_sf"/>
</dbReference>
<sequence>MTETLARADLLALADGDEERVFAAEVIAFLEEHHPPRTPADASWGTGPEALSLFHETTDEREREESRLAQGWQRTKWDAGFGWIAGPEAYGGRGLRPSFDRLYRAIEGHFAVPDMSPLRIGLGTISPVLVAHGTPYLIEEYAVRLHRGDLVGCQLFSEPEAGSDLAGARTKAVRTAEGWVLNGQKVWTSNGSFADVGLAIVRTDPAVPKHKGLTMFLVPMDTPGVEVRRIRQLTGGSSFAETFLSDVRLDDAQRLGEPGAGWRITNQALAGERRSVGDRSHELNARALGLLKVLAERVRRSDDPLIRDRWARLYVALYSARAQQVRMQATPEDRLTGAERAIDKVVVARTYRDLGALAAELLGPAFAADTGEWGTFAWTKWSLGALGFRIAGGTEEIIKTMLAERVLGLPREPK</sequence>
<dbReference type="InterPro" id="IPR009075">
    <property type="entry name" value="AcylCo_DH/oxidase_C"/>
</dbReference>
<evidence type="ECO:0000256" key="1">
    <source>
        <dbReference type="ARBA" id="ARBA00001974"/>
    </source>
</evidence>
<dbReference type="Proteomes" id="UP001330812">
    <property type="component" value="Chromosome"/>
</dbReference>
<evidence type="ECO:0000256" key="2">
    <source>
        <dbReference type="ARBA" id="ARBA00009347"/>
    </source>
</evidence>
<dbReference type="InterPro" id="IPR006091">
    <property type="entry name" value="Acyl-CoA_Oxase/DH_mid-dom"/>
</dbReference>
<keyword evidence="4 6" id="KW-0274">FAD</keyword>
<keyword evidence="10" id="KW-1185">Reference proteome</keyword>
<feature type="domain" description="Acyl-CoA dehydrogenase/oxidase C-terminal" evidence="7">
    <location>
        <begin position="259"/>
        <end position="407"/>
    </location>
</feature>